<protein>
    <submittedName>
        <fullName evidence="1">Uncharacterized protein</fullName>
    </submittedName>
</protein>
<name>X0Z8L5_9ZZZZ</name>
<dbReference type="AlphaFoldDB" id="X0Z8L5"/>
<dbReference type="EMBL" id="BART01002642">
    <property type="protein sequence ID" value="GAG65474.1"/>
    <property type="molecule type" value="Genomic_DNA"/>
</dbReference>
<evidence type="ECO:0000313" key="1">
    <source>
        <dbReference type="EMBL" id="GAG65474.1"/>
    </source>
</evidence>
<sequence length="42" mass="5054">MYFVLLWRLLFELPRSTPELLFRRQHIVSHALLGSEVFSFCT</sequence>
<reference evidence="1" key="1">
    <citation type="journal article" date="2014" name="Front. Microbiol.">
        <title>High frequency of phylogenetically diverse reductive dehalogenase-homologous genes in deep subseafloor sedimentary metagenomes.</title>
        <authorList>
            <person name="Kawai M."/>
            <person name="Futagami T."/>
            <person name="Toyoda A."/>
            <person name="Takaki Y."/>
            <person name="Nishi S."/>
            <person name="Hori S."/>
            <person name="Arai W."/>
            <person name="Tsubouchi T."/>
            <person name="Morono Y."/>
            <person name="Uchiyama I."/>
            <person name="Ito T."/>
            <person name="Fujiyama A."/>
            <person name="Inagaki F."/>
            <person name="Takami H."/>
        </authorList>
    </citation>
    <scope>NUCLEOTIDE SEQUENCE</scope>
    <source>
        <strain evidence="1">Expedition CK06-06</strain>
    </source>
</reference>
<organism evidence="1">
    <name type="scientific">marine sediment metagenome</name>
    <dbReference type="NCBI Taxonomy" id="412755"/>
    <lineage>
        <taxon>unclassified sequences</taxon>
        <taxon>metagenomes</taxon>
        <taxon>ecological metagenomes</taxon>
    </lineage>
</organism>
<proteinExistence type="predicted"/>
<gene>
    <name evidence="1" type="ORF">S01H4_07907</name>
</gene>
<comment type="caution">
    <text evidence="1">The sequence shown here is derived from an EMBL/GenBank/DDBJ whole genome shotgun (WGS) entry which is preliminary data.</text>
</comment>
<accession>X0Z8L5</accession>
<feature type="non-terminal residue" evidence="1">
    <location>
        <position position="42"/>
    </location>
</feature>